<protein>
    <submittedName>
        <fullName evidence="2">Uncharacterized protein</fullName>
    </submittedName>
</protein>
<keyword evidence="3" id="KW-1185">Reference proteome</keyword>
<evidence type="ECO:0000313" key="2">
    <source>
        <dbReference type="EMBL" id="KAK3861955.1"/>
    </source>
</evidence>
<feature type="compositionally biased region" description="Basic and acidic residues" evidence="1">
    <location>
        <begin position="1"/>
        <end position="22"/>
    </location>
</feature>
<sequence length="40" mass="4683">MKMDDNGRPERDKIPENAEKGKLNPSLIIRGSEWRTHHLL</sequence>
<dbReference type="EMBL" id="JAWQEG010004367">
    <property type="protein sequence ID" value="KAK3861955.1"/>
    <property type="molecule type" value="Genomic_DNA"/>
</dbReference>
<name>A0AAE1K3U2_PETCI</name>
<feature type="region of interest" description="Disordered" evidence="1">
    <location>
        <begin position="1"/>
        <end position="25"/>
    </location>
</feature>
<evidence type="ECO:0000256" key="1">
    <source>
        <dbReference type="SAM" id="MobiDB-lite"/>
    </source>
</evidence>
<gene>
    <name evidence="2" type="ORF">Pcinc_032133</name>
</gene>
<feature type="non-terminal residue" evidence="2">
    <location>
        <position position="40"/>
    </location>
</feature>
<reference evidence="2" key="1">
    <citation type="submission" date="2023-10" db="EMBL/GenBank/DDBJ databases">
        <title>Genome assemblies of two species of porcelain crab, Petrolisthes cinctipes and Petrolisthes manimaculis (Anomura: Porcellanidae).</title>
        <authorList>
            <person name="Angst P."/>
        </authorList>
    </citation>
    <scope>NUCLEOTIDE SEQUENCE</scope>
    <source>
        <strain evidence="2">PB745_01</strain>
        <tissue evidence="2">Gill</tissue>
    </source>
</reference>
<accession>A0AAE1K3U2</accession>
<comment type="caution">
    <text evidence="2">The sequence shown here is derived from an EMBL/GenBank/DDBJ whole genome shotgun (WGS) entry which is preliminary data.</text>
</comment>
<evidence type="ECO:0000313" key="3">
    <source>
        <dbReference type="Proteomes" id="UP001286313"/>
    </source>
</evidence>
<dbReference type="AlphaFoldDB" id="A0AAE1K3U2"/>
<proteinExistence type="predicted"/>
<organism evidence="2 3">
    <name type="scientific">Petrolisthes cinctipes</name>
    <name type="common">Flat porcelain crab</name>
    <dbReference type="NCBI Taxonomy" id="88211"/>
    <lineage>
        <taxon>Eukaryota</taxon>
        <taxon>Metazoa</taxon>
        <taxon>Ecdysozoa</taxon>
        <taxon>Arthropoda</taxon>
        <taxon>Crustacea</taxon>
        <taxon>Multicrustacea</taxon>
        <taxon>Malacostraca</taxon>
        <taxon>Eumalacostraca</taxon>
        <taxon>Eucarida</taxon>
        <taxon>Decapoda</taxon>
        <taxon>Pleocyemata</taxon>
        <taxon>Anomura</taxon>
        <taxon>Galatheoidea</taxon>
        <taxon>Porcellanidae</taxon>
        <taxon>Petrolisthes</taxon>
    </lineage>
</organism>
<dbReference type="Proteomes" id="UP001286313">
    <property type="component" value="Unassembled WGS sequence"/>
</dbReference>